<protein>
    <submittedName>
        <fullName evidence="2">Uncharacterized protein</fullName>
    </submittedName>
</protein>
<organism evidence="2 3">
    <name type="scientific">Portunus trituberculatus</name>
    <name type="common">Swimming crab</name>
    <name type="synonym">Neptunus trituberculatus</name>
    <dbReference type="NCBI Taxonomy" id="210409"/>
    <lineage>
        <taxon>Eukaryota</taxon>
        <taxon>Metazoa</taxon>
        <taxon>Ecdysozoa</taxon>
        <taxon>Arthropoda</taxon>
        <taxon>Crustacea</taxon>
        <taxon>Multicrustacea</taxon>
        <taxon>Malacostraca</taxon>
        <taxon>Eumalacostraca</taxon>
        <taxon>Eucarida</taxon>
        <taxon>Decapoda</taxon>
        <taxon>Pleocyemata</taxon>
        <taxon>Brachyura</taxon>
        <taxon>Eubrachyura</taxon>
        <taxon>Portunoidea</taxon>
        <taxon>Portunidae</taxon>
        <taxon>Portuninae</taxon>
        <taxon>Portunus</taxon>
    </lineage>
</organism>
<evidence type="ECO:0000313" key="2">
    <source>
        <dbReference type="EMBL" id="MPC10408.1"/>
    </source>
</evidence>
<feature type="compositionally biased region" description="Polar residues" evidence="1">
    <location>
        <begin position="46"/>
        <end position="55"/>
    </location>
</feature>
<reference evidence="2 3" key="1">
    <citation type="submission" date="2019-05" db="EMBL/GenBank/DDBJ databases">
        <title>Another draft genome of Portunus trituberculatus and its Hox gene families provides insights of decapod evolution.</title>
        <authorList>
            <person name="Jeong J.-H."/>
            <person name="Song I."/>
            <person name="Kim S."/>
            <person name="Choi T."/>
            <person name="Kim D."/>
            <person name="Ryu S."/>
            <person name="Kim W."/>
        </authorList>
    </citation>
    <scope>NUCLEOTIDE SEQUENCE [LARGE SCALE GENOMIC DNA]</scope>
    <source>
        <tissue evidence="2">Muscle</tissue>
    </source>
</reference>
<gene>
    <name evidence="2" type="ORF">E2C01_003042</name>
</gene>
<dbReference type="EMBL" id="VSRR010000116">
    <property type="protein sequence ID" value="MPC10408.1"/>
    <property type="molecule type" value="Genomic_DNA"/>
</dbReference>
<accession>A0A5B7CMY1</accession>
<sequence length="79" mass="8880">MVLKGLTATDYAFQLCSCYMSGSAREGFMVKLPRRWFQESYTSVTSLSSANQDSEMQPKKVKAGREGGSGGSEWREWKE</sequence>
<comment type="caution">
    <text evidence="2">The sequence shown here is derived from an EMBL/GenBank/DDBJ whole genome shotgun (WGS) entry which is preliminary data.</text>
</comment>
<evidence type="ECO:0000256" key="1">
    <source>
        <dbReference type="SAM" id="MobiDB-lite"/>
    </source>
</evidence>
<dbReference type="Proteomes" id="UP000324222">
    <property type="component" value="Unassembled WGS sequence"/>
</dbReference>
<dbReference type="AlphaFoldDB" id="A0A5B7CMY1"/>
<proteinExistence type="predicted"/>
<evidence type="ECO:0000313" key="3">
    <source>
        <dbReference type="Proteomes" id="UP000324222"/>
    </source>
</evidence>
<name>A0A5B7CMY1_PORTR</name>
<keyword evidence="3" id="KW-1185">Reference proteome</keyword>
<feature type="region of interest" description="Disordered" evidence="1">
    <location>
        <begin position="46"/>
        <end position="79"/>
    </location>
</feature>